<reference evidence="2" key="1">
    <citation type="submission" date="2014-04" db="EMBL/GenBank/DDBJ databases">
        <title>Evolutionary Origins and Diversification of the Mycorrhizal Mutualists.</title>
        <authorList>
            <consortium name="DOE Joint Genome Institute"/>
            <consortium name="Mycorrhizal Genomics Consortium"/>
            <person name="Kohler A."/>
            <person name="Kuo A."/>
            <person name="Nagy L.G."/>
            <person name="Floudas D."/>
            <person name="Copeland A."/>
            <person name="Barry K.W."/>
            <person name="Cichocki N."/>
            <person name="Veneault-Fourrey C."/>
            <person name="LaButti K."/>
            <person name="Lindquist E.A."/>
            <person name="Lipzen A."/>
            <person name="Lundell T."/>
            <person name="Morin E."/>
            <person name="Murat C."/>
            <person name="Riley R."/>
            <person name="Ohm R."/>
            <person name="Sun H."/>
            <person name="Tunlid A."/>
            <person name="Henrissat B."/>
            <person name="Grigoriev I.V."/>
            <person name="Hibbett D.S."/>
            <person name="Martin F."/>
        </authorList>
    </citation>
    <scope>NUCLEOTIDE SEQUENCE [LARGE SCALE GENOMIC DNA]</scope>
    <source>
        <strain evidence="2">FD-334 SS-4</strain>
    </source>
</reference>
<proteinExistence type="predicted"/>
<gene>
    <name evidence="1" type="ORF">HYPSUDRAFT_216543</name>
</gene>
<name>A0A0D2NXQ2_HYPSF</name>
<dbReference type="OMA" id="LKFSCPS"/>
<sequence>MPNDRQSYNSLQATAIIIQAEMKRLPQLRKRFSDYNQKLFSIDLALVAHRIRTGYLLDLAAPKDAIETFSFLLNALRANRRTEDMFSRVLHIFEPSSEQSFFANAELLASRIKIVIPETETPSPRTIQPVFLHLGSPIRMLNSVPADLRYLLDTLFSLTSTRDSLPPSFSLPTDVTVQVAVPLAALLLDYPIAYVPSVSNPHALSGCPLDFYECVLISSAHECHSDAKSHAVQRKEHTIMKFSCPAQLQDMDPEHFQPASIVSQLNEVFSKRLGLVEDPTLGCDVIHTTQTHDHITF</sequence>
<dbReference type="Proteomes" id="UP000054270">
    <property type="component" value="Unassembled WGS sequence"/>
</dbReference>
<evidence type="ECO:0000313" key="1">
    <source>
        <dbReference type="EMBL" id="KJA21246.1"/>
    </source>
</evidence>
<organism evidence="1 2">
    <name type="scientific">Hypholoma sublateritium (strain FD-334 SS-4)</name>
    <dbReference type="NCBI Taxonomy" id="945553"/>
    <lineage>
        <taxon>Eukaryota</taxon>
        <taxon>Fungi</taxon>
        <taxon>Dikarya</taxon>
        <taxon>Basidiomycota</taxon>
        <taxon>Agaricomycotina</taxon>
        <taxon>Agaricomycetes</taxon>
        <taxon>Agaricomycetidae</taxon>
        <taxon>Agaricales</taxon>
        <taxon>Agaricineae</taxon>
        <taxon>Strophariaceae</taxon>
        <taxon>Hypholoma</taxon>
    </lineage>
</organism>
<dbReference type="AlphaFoldDB" id="A0A0D2NXQ2"/>
<dbReference type="OrthoDB" id="3267419at2759"/>
<keyword evidence="2" id="KW-1185">Reference proteome</keyword>
<dbReference type="EMBL" id="KN817560">
    <property type="protein sequence ID" value="KJA21246.1"/>
    <property type="molecule type" value="Genomic_DNA"/>
</dbReference>
<protein>
    <submittedName>
        <fullName evidence="1">Uncharacterized protein</fullName>
    </submittedName>
</protein>
<accession>A0A0D2NXQ2</accession>
<evidence type="ECO:0000313" key="2">
    <source>
        <dbReference type="Proteomes" id="UP000054270"/>
    </source>
</evidence>